<feature type="compositionally biased region" description="Acidic residues" evidence="1">
    <location>
        <begin position="1"/>
        <end position="17"/>
    </location>
</feature>
<organism evidence="3 4">
    <name type="scientific">Syncephalastrum racemosum</name>
    <name type="common">Filamentous fungus</name>
    <dbReference type="NCBI Taxonomy" id="13706"/>
    <lineage>
        <taxon>Eukaryota</taxon>
        <taxon>Fungi</taxon>
        <taxon>Fungi incertae sedis</taxon>
        <taxon>Mucoromycota</taxon>
        <taxon>Mucoromycotina</taxon>
        <taxon>Mucoromycetes</taxon>
        <taxon>Mucorales</taxon>
        <taxon>Syncephalastraceae</taxon>
        <taxon>Syncephalastrum</taxon>
    </lineage>
</organism>
<dbReference type="InterPro" id="IPR004182">
    <property type="entry name" value="GRAM"/>
</dbReference>
<dbReference type="PANTHER" id="PTHR23319">
    <property type="entry name" value="GRAM DOMAIN CONTAINING 1B, ISOFORM E"/>
    <property type="match status" value="1"/>
</dbReference>
<dbReference type="GO" id="GO:0032366">
    <property type="term" value="P:intracellular sterol transport"/>
    <property type="evidence" value="ECO:0007669"/>
    <property type="project" value="TreeGrafter"/>
</dbReference>
<dbReference type="Proteomes" id="UP000242180">
    <property type="component" value="Unassembled WGS sequence"/>
</dbReference>
<dbReference type="SMART" id="SM00568">
    <property type="entry name" value="GRAM"/>
    <property type="match status" value="1"/>
</dbReference>
<accession>A0A1X2H059</accession>
<dbReference type="Gene3D" id="2.30.29.30">
    <property type="entry name" value="Pleckstrin-homology domain (PH domain)/Phosphotyrosine-binding domain (PTB)"/>
    <property type="match status" value="1"/>
</dbReference>
<dbReference type="InterPro" id="IPR051482">
    <property type="entry name" value="Cholesterol_transport"/>
</dbReference>
<dbReference type="GO" id="GO:0005886">
    <property type="term" value="C:plasma membrane"/>
    <property type="evidence" value="ECO:0007669"/>
    <property type="project" value="TreeGrafter"/>
</dbReference>
<evidence type="ECO:0000259" key="2">
    <source>
        <dbReference type="SMART" id="SM00568"/>
    </source>
</evidence>
<keyword evidence="4" id="KW-1185">Reference proteome</keyword>
<feature type="region of interest" description="Disordered" evidence="1">
    <location>
        <begin position="1"/>
        <end position="32"/>
    </location>
</feature>
<dbReference type="GO" id="GO:0120015">
    <property type="term" value="F:sterol transfer activity"/>
    <property type="evidence" value="ECO:0007669"/>
    <property type="project" value="TreeGrafter"/>
</dbReference>
<reference evidence="3 4" key="1">
    <citation type="submission" date="2016-07" db="EMBL/GenBank/DDBJ databases">
        <title>Pervasive Adenine N6-methylation of Active Genes in Fungi.</title>
        <authorList>
            <consortium name="DOE Joint Genome Institute"/>
            <person name="Mondo S.J."/>
            <person name="Dannebaum R.O."/>
            <person name="Kuo R.C."/>
            <person name="Labutti K."/>
            <person name="Haridas S."/>
            <person name="Kuo A."/>
            <person name="Salamov A."/>
            <person name="Ahrendt S.R."/>
            <person name="Lipzen A."/>
            <person name="Sullivan W."/>
            <person name="Andreopoulos W.B."/>
            <person name="Clum A."/>
            <person name="Lindquist E."/>
            <person name="Daum C."/>
            <person name="Ramamoorthy G.K."/>
            <person name="Gryganskyi A."/>
            <person name="Culley D."/>
            <person name="Magnuson J.K."/>
            <person name="James T.Y."/>
            <person name="O'Malley M.A."/>
            <person name="Stajich J.E."/>
            <person name="Spatafora J.W."/>
            <person name="Visel A."/>
            <person name="Grigoriev I.V."/>
        </authorList>
    </citation>
    <scope>NUCLEOTIDE SEQUENCE [LARGE SCALE GENOMIC DNA]</scope>
    <source>
        <strain evidence="3 4">NRRL 2496</strain>
    </source>
</reference>
<dbReference type="GO" id="GO:0032934">
    <property type="term" value="F:sterol binding"/>
    <property type="evidence" value="ECO:0007669"/>
    <property type="project" value="TreeGrafter"/>
</dbReference>
<dbReference type="Pfam" id="PF02893">
    <property type="entry name" value="GRAM"/>
    <property type="match status" value="1"/>
</dbReference>
<sequence length="461" mass="52549">MDDEYDDEDKSEQEEKEEGVTDSSDEDLKKANNTDLPFPLASAKRNSEFHLLFRSVPESDALIDDYKCALHRDILLQGHLYLSQHHVCFHANIFGWVTHLVVAYDEIISMEKRNTAMIIPNGIQISTAKAKHVFASLMSRDVTYDQMYRLWQMHHNAVTVLRALQTPDDMTQDGPVELDDDDTASWWSGLEDATEDKAENPSPCTCADHYPVTMLDRVYPGTVKSMSYLLFHPDFLVRALKAEGEAFEFSAWQDHMRESKYTTRQARAACIRRDERLDRPEDGHATLRTTLTIENACMLCLLTCITNVSANDGPRVRLTITLDVDLAAPDVVQQAAIASQKRIAARVDALLRTQRAQRYLEQQQQSRKQASLESKHDRRPFYTLCLIAAVLTHLLVAYRMGNVSIRIANFQQQHSRQQTAATVDDHLAALNTQITAITAQMDRIQFEIADQEQQLRHFAVQ</sequence>
<dbReference type="AlphaFoldDB" id="A0A1X2H059"/>
<feature type="domain" description="GRAM" evidence="2">
    <location>
        <begin position="47"/>
        <end position="114"/>
    </location>
</feature>
<protein>
    <recommendedName>
        <fullName evidence="2">GRAM domain-containing protein</fullName>
    </recommendedName>
</protein>
<dbReference type="GO" id="GO:0032541">
    <property type="term" value="C:cortical endoplasmic reticulum"/>
    <property type="evidence" value="ECO:0007669"/>
    <property type="project" value="TreeGrafter"/>
</dbReference>
<dbReference type="InParanoid" id="A0A1X2H059"/>
<dbReference type="GO" id="GO:0005789">
    <property type="term" value="C:endoplasmic reticulum membrane"/>
    <property type="evidence" value="ECO:0007669"/>
    <property type="project" value="TreeGrafter"/>
</dbReference>
<dbReference type="GO" id="GO:0005739">
    <property type="term" value="C:mitochondrion"/>
    <property type="evidence" value="ECO:0007669"/>
    <property type="project" value="TreeGrafter"/>
</dbReference>
<evidence type="ECO:0000313" key="4">
    <source>
        <dbReference type="Proteomes" id="UP000242180"/>
    </source>
</evidence>
<dbReference type="STRING" id="13706.A0A1X2H059"/>
<name>A0A1X2H059_SYNRA</name>
<gene>
    <name evidence="3" type="ORF">BCR43DRAFT_111033</name>
</gene>
<comment type="caution">
    <text evidence="3">The sequence shown here is derived from an EMBL/GenBank/DDBJ whole genome shotgun (WGS) entry which is preliminary data.</text>
</comment>
<dbReference type="InterPro" id="IPR011993">
    <property type="entry name" value="PH-like_dom_sf"/>
</dbReference>
<dbReference type="GO" id="GO:0140268">
    <property type="term" value="C:endoplasmic reticulum-plasma membrane contact site"/>
    <property type="evidence" value="ECO:0007669"/>
    <property type="project" value="TreeGrafter"/>
</dbReference>
<dbReference type="OrthoDB" id="2162691at2759"/>
<evidence type="ECO:0000313" key="3">
    <source>
        <dbReference type="EMBL" id="ORY90387.1"/>
    </source>
</evidence>
<dbReference type="PANTHER" id="PTHR23319:SF4">
    <property type="entry name" value="GRAM DOMAIN CONTAINING 1B, ISOFORM E"/>
    <property type="match status" value="1"/>
</dbReference>
<dbReference type="CDD" id="cd13220">
    <property type="entry name" value="PH-GRAM_GRAMDC"/>
    <property type="match status" value="1"/>
</dbReference>
<evidence type="ECO:0000256" key="1">
    <source>
        <dbReference type="SAM" id="MobiDB-lite"/>
    </source>
</evidence>
<dbReference type="EMBL" id="MCGN01000012">
    <property type="protein sequence ID" value="ORY90387.1"/>
    <property type="molecule type" value="Genomic_DNA"/>
</dbReference>
<proteinExistence type="predicted"/>